<protein>
    <submittedName>
        <fullName evidence="2">Uncharacterized protein</fullName>
    </submittedName>
</protein>
<proteinExistence type="predicted"/>
<feature type="region of interest" description="Disordered" evidence="1">
    <location>
        <begin position="620"/>
        <end position="651"/>
    </location>
</feature>
<dbReference type="PANTHER" id="PTHR45725:SF1">
    <property type="entry name" value="DISHEVELLED ASSOCIATED ACTIVATOR OF MORPHOGENESIS, ISOFORM D"/>
    <property type="match status" value="1"/>
</dbReference>
<feature type="compositionally biased region" description="Pro residues" evidence="1">
    <location>
        <begin position="515"/>
        <end position="532"/>
    </location>
</feature>
<dbReference type="PANTHER" id="PTHR45725">
    <property type="entry name" value="FORMIN HOMOLOGY 2 FAMILY MEMBER"/>
    <property type="match status" value="1"/>
</dbReference>
<name>A0A6C0L9B7_9ZZZZ</name>
<feature type="region of interest" description="Disordered" evidence="1">
    <location>
        <begin position="512"/>
        <end position="533"/>
    </location>
</feature>
<evidence type="ECO:0000313" key="2">
    <source>
        <dbReference type="EMBL" id="QHU26301.1"/>
    </source>
</evidence>
<sequence length="885" mass="92730">MYWYIYILSILVIGVVLYKTLQLKEGFAPGYAPYVTNTLNPIAVILGSNVPATIANPVVSPGVNLPPTMAMYSAAFDSGNVFPDPLPRVNAAESLISDIAFCKKTVIDNKSDPGKSFSDPTFASSCGICMTQGTLLLDQNVYNKMTNPGGFGVVAYQADKDFAKQQGIQAYPSAQAAYCDALDVDSSANPNVSGLVTSAAQYAATKEYLTKSKYNSYSDLANSSGQISQKVSCGSFETIDKMQFTYGHLNDSTSEKGYPLVRNTISSPDPIFAGCLGQNSCTFAPSLPVGQRQWTLDATCKDTPEEIVPPGLPGLVKLQLASKYYPSPNVVHYWPSTKNNIKSFILYKSYNSPEAADVTMEFMTASDMKVYIHNENVYSRGSTGWAGVTPIIGKQTMYPGNNTIKLVLRCLQGADSIGLYFAIKDSTGKILTTADTTWVWSATAQDVTGNNGNVSCDTYCQGNNGGPWAGELPVSWNGAKCIGSPSDPNLPCKTAKGAPQICTCEKTGTGWSTAPIPPPPPPPPPPPAPSPTPLKTLRVIDASYGKNCGVAAGYLTDYFQNKVAGLDKFSFSARFNDIKGDPAYLCKKDFEMTYDCRDGNTQYVKIAGKDQENYTLNIKCDTSGSPPPPGTAGGPPLPPPPPPAGPPTQVTYGNNGTVTCDAYCAGNPWDGAWNKELPSDWNGAKCVSTSKPAVGCGLVAGSDIACTCQKTGSGWAQSVSMPTQDVNGNNGTVSCATYCAGVGGGPWNGELPVNWNGASCVSTPNNPSVGCGNAPGYPITCRCTPTGKGWNSGGVGLPPPPPPAPPPVTSFTLVGPGSATIPGGRAFGVEARGTFANPSGGVWTINGVRLGCTTPNCGMMAPSSGVADVVYTNGGQSARLTIPIS</sequence>
<feature type="compositionally biased region" description="Pro residues" evidence="1">
    <location>
        <begin position="625"/>
        <end position="646"/>
    </location>
</feature>
<accession>A0A6C0L9B7</accession>
<dbReference type="InterPro" id="IPR051425">
    <property type="entry name" value="Formin_Homology"/>
</dbReference>
<dbReference type="EMBL" id="MN740438">
    <property type="protein sequence ID" value="QHU26301.1"/>
    <property type="molecule type" value="Genomic_DNA"/>
</dbReference>
<reference evidence="2" key="1">
    <citation type="journal article" date="2020" name="Nature">
        <title>Giant virus diversity and host interactions through global metagenomics.</title>
        <authorList>
            <person name="Schulz F."/>
            <person name="Roux S."/>
            <person name="Paez-Espino D."/>
            <person name="Jungbluth S."/>
            <person name="Walsh D.A."/>
            <person name="Denef V.J."/>
            <person name="McMahon K.D."/>
            <person name="Konstantinidis K.T."/>
            <person name="Eloe-Fadrosh E.A."/>
            <person name="Kyrpides N.C."/>
            <person name="Woyke T."/>
        </authorList>
    </citation>
    <scope>NUCLEOTIDE SEQUENCE</scope>
    <source>
        <strain evidence="2">GVMAG-M-3300027759-16</strain>
    </source>
</reference>
<dbReference type="AlphaFoldDB" id="A0A6C0L9B7"/>
<organism evidence="2">
    <name type="scientific">viral metagenome</name>
    <dbReference type="NCBI Taxonomy" id="1070528"/>
    <lineage>
        <taxon>unclassified sequences</taxon>
        <taxon>metagenomes</taxon>
        <taxon>organismal metagenomes</taxon>
    </lineage>
</organism>
<evidence type="ECO:0000256" key="1">
    <source>
        <dbReference type="SAM" id="MobiDB-lite"/>
    </source>
</evidence>